<sequence length="122" mass="13990">MIKITYSIFARPDVPEGQIRTLWMDEHRALLQRRARARGIVRYVQTLRSPSPIELKIARARGVAFEAPSGMAELYWESIEALETSFERPEAIAAYRELLEDEKGFTARSVASPWIGTQRQVI</sequence>
<proteinExistence type="predicted"/>
<dbReference type="AlphaFoldDB" id="A0A2V3TSE2"/>
<dbReference type="GO" id="GO:0016491">
    <property type="term" value="F:oxidoreductase activity"/>
    <property type="evidence" value="ECO:0007669"/>
    <property type="project" value="InterPro"/>
</dbReference>
<reference evidence="2 3" key="1">
    <citation type="submission" date="2018-05" db="EMBL/GenBank/DDBJ databases">
        <title>Genomic Encyclopedia of Type Strains, Phase IV (KMG-IV): sequencing the most valuable type-strain genomes for metagenomic binning, comparative biology and taxonomic classification.</title>
        <authorList>
            <person name="Goeker M."/>
        </authorList>
    </citation>
    <scope>NUCLEOTIDE SEQUENCE [LARGE SCALE GENOMIC DNA]</scope>
    <source>
        <strain evidence="2 3">DSM 6462</strain>
    </source>
</reference>
<gene>
    <name evidence="2" type="ORF">C7450_12229</name>
</gene>
<feature type="domain" description="EthD" evidence="1">
    <location>
        <begin position="12"/>
        <end position="108"/>
    </location>
</feature>
<keyword evidence="3" id="KW-1185">Reference proteome</keyword>
<dbReference type="OrthoDB" id="6369070at2"/>
<dbReference type="InterPro" id="IPR009799">
    <property type="entry name" value="EthD_dom"/>
</dbReference>
<name>A0A2V3TSE2_9HYPH</name>
<protein>
    <submittedName>
        <fullName evidence="2">EthD domain-containing protein</fullName>
    </submittedName>
</protein>
<comment type="caution">
    <text evidence="2">The sequence shown here is derived from an EMBL/GenBank/DDBJ whole genome shotgun (WGS) entry which is preliminary data.</text>
</comment>
<dbReference type="Pfam" id="PF07110">
    <property type="entry name" value="EthD"/>
    <property type="match status" value="1"/>
</dbReference>
<dbReference type="Gene3D" id="3.30.70.100">
    <property type="match status" value="1"/>
</dbReference>
<evidence type="ECO:0000259" key="1">
    <source>
        <dbReference type="Pfam" id="PF07110"/>
    </source>
</evidence>
<dbReference type="EMBL" id="QJJK01000022">
    <property type="protein sequence ID" value="PXW50918.1"/>
    <property type="molecule type" value="Genomic_DNA"/>
</dbReference>
<evidence type="ECO:0000313" key="2">
    <source>
        <dbReference type="EMBL" id="PXW50918.1"/>
    </source>
</evidence>
<dbReference type="Proteomes" id="UP000248021">
    <property type="component" value="Unassembled WGS sequence"/>
</dbReference>
<organism evidence="2 3">
    <name type="scientific">Chelatococcus asaccharovorans</name>
    <dbReference type="NCBI Taxonomy" id="28210"/>
    <lineage>
        <taxon>Bacteria</taxon>
        <taxon>Pseudomonadati</taxon>
        <taxon>Pseudomonadota</taxon>
        <taxon>Alphaproteobacteria</taxon>
        <taxon>Hyphomicrobiales</taxon>
        <taxon>Chelatococcaceae</taxon>
        <taxon>Chelatococcus</taxon>
    </lineage>
</organism>
<accession>A0A2V3TSE2</accession>
<dbReference type="RefSeq" id="WP_110378453.1">
    <property type="nucleotide sequence ID" value="NZ_JAHBRY010000004.1"/>
</dbReference>
<dbReference type="SUPFAM" id="SSF54909">
    <property type="entry name" value="Dimeric alpha+beta barrel"/>
    <property type="match status" value="1"/>
</dbReference>
<evidence type="ECO:0000313" key="3">
    <source>
        <dbReference type="Proteomes" id="UP000248021"/>
    </source>
</evidence>
<dbReference type="InterPro" id="IPR011008">
    <property type="entry name" value="Dimeric_a/b-barrel"/>
</dbReference>